<dbReference type="Gene3D" id="1.20.1560.10">
    <property type="entry name" value="ABC transporter type 1, transmembrane domain"/>
    <property type="match status" value="1"/>
</dbReference>
<dbReference type="CDD" id="cd03244">
    <property type="entry name" value="ABCC_MRP_domain2"/>
    <property type="match status" value="1"/>
</dbReference>
<sequence>IYAMFGLATCIFYYIYTIIIAFSNTRSSRIIHNDLLNHVMKAPNSFFDTTPLGRIFNRFSGDIILNDQIFITIFNGSISLWLGIIGYVVIIAVYNPLFLAFGLPSLVVFYYILYKYRITVRNMQRLSAISRSSVLSHFNETVTGAGQTSLYSSFLSSIFMAGVVIIGWYQMDASRIYIAINSAIWFAELCLQLIQQIVENESRMTSFERIRFYSKKLPQEKSRSEIGSIDPPQNWPQGNIVYENVSFRYRSGLPYVLKDVSFNFKGGEKIGVCGRTGAGNSSLLFALFRLIELDPKLQPKMIDANTGFPIETNRNEKPNKGRVFIDGIDISKVDLQRLRSSVAIIPQDPTLFTGTLRYNLDIGNKCNDDRIWEVLRMVEMQEVIFNLPLGLETQVAESGSNFSAGQRQLICFGRAILSNCRIVVMDEATASVDVETDAKIQKTIREQFADKTVIIISNRLNTIMNSDRIMVMKNGRVAEIDTPEQLKNFCK</sequence>
<evidence type="ECO:0000259" key="10">
    <source>
        <dbReference type="PROSITE" id="PS50929"/>
    </source>
</evidence>
<dbReference type="InterPro" id="IPR011527">
    <property type="entry name" value="ABC1_TM_dom"/>
</dbReference>
<dbReference type="SUPFAM" id="SSF52540">
    <property type="entry name" value="P-loop containing nucleoside triphosphate hydrolases"/>
    <property type="match status" value="2"/>
</dbReference>
<dbReference type="AlphaFoldDB" id="A0A5J4V346"/>
<dbReference type="PROSITE" id="PS50893">
    <property type="entry name" value="ABC_TRANSPORTER_2"/>
    <property type="match status" value="1"/>
</dbReference>
<dbReference type="GO" id="GO:0016020">
    <property type="term" value="C:membrane"/>
    <property type="evidence" value="ECO:0007669"/>
    <property type="project" value="UniProtKB-SubCell"/>
</dbReference>
<reference evidence="11 12" key="1">
    <citation type="submission" date="2019-03" db="EMBL/GenBank/DDBJ databases">
        <title>Single cell metagenomics reveals metabolic interactions within the superorganism composed of flagellate Streblomastix strix and complex community of Bacteroidetes bacteria on its surface.</title>
        <authorList>
            <person name="Treitli S.C."/>
            <person name="Kolisko M."/>
            <person name="Husnik F."/>
            <person name="Keeling P."/>
            <person name="Hampl V."/>
        </authorList>
    </citation>
    <scope>NUCLEOTIDE SEQUENCE [LARGE SCALE GENOMIC DNA]</scope>
    <source>
        <strain evidence="11">ST1C</strain>
    </source>
</reference>
<dbReference type="GO" id="GO:0005737">
    <property type="term" value="C:cytoplasm"/>
    <property type="evidence" value="ECO:0007669"/>
    <property type="project" value="UniProtKB-ARBA"/>
</dbReference>
<dbReference type="GO" id="GO:0005524">
    <property type="term" value="F:ATP binding"/>
    <property type="evidence" value="ECO:0007669"/>
    <property type="project" value="UniProtKB-KW"/>
</dbReference>
<dbReference type="PROSITE" id="PS50929">
    <property type="entry name" value="ABC_TM1F"/>
    <property type="match status" value="1"/>
</dbReference>
<comment type="subcellular location">
    <subcellularLocation>
        <location evidence="1">Membrane</location>
        <topology evidence="1">Multi-pass membrane protein</topology>
    </subcellularLocation>
</comment>
<dbReference type="SUPFAM" id="SSF90123">
    <property type="entry name" value="ABC transporter transmembrane region"/>
    <property type="match status" value="1"/>
</dbReference>
<dbReference type="InterPro" id="IPR003439">
    <property type="entry name" value="ABC_transporter-like_ATP-bd"/>
</dbReference>
<name>A0A5J4V346_9EUKA</name>
<evidence type="ECO:0000256" key="3">
    <source>
        <dbReference type="ARBA" id="ARBA00022692"/>
    </source>
</evidence>
<feature type="transmembrane region" description="Helical" evidence="8">
    <location>
        <begin position="69"/>
        <end position="91"/>
    </location>
</feature>
<dbReference type="InterPro" id="IPR017871">
    <property type="entry name" value="ABC_transporter-like_CS"/>
</dbReference>
<dbReference type="GO" id="GO:0140359">
    <property type="term" value="F:ABC-type transporter activity"/>
    <property type="evidence" value="ECO:0007669"/>
    <property type="project" value="InterPro"/>
</dbReference>
<keyword evidence="6 8" id="KW-1133">Transmembrane helix</keyword>
<evidence type="ECO:0000259" key="9">
    <source>
        <dbReference type="PROSITE" id="PS50893"/>
    </source>
</evidence>
<evidence type="ECO:0000256" key="6">
    <source>
        <dbReference type="ARBA" id="ARBA00022989"/>
    </source>
</evidence>
<evidence type="ECO:0000256" key="2">
    <source>
        <dbReference type="ARBA" id="ARBA00022448"/>
    </source>
</evidence>
<evidence type="ECO:0000313" key="11">
    <source>
        <dbReference type="EMBL" id="KAA6376501.1"/>
    </source>
</evidence>
<feature type="transmembrane region" description="Helical" evidence="8">
    <location>
        <begin position="97"/>
        <end position="114"/>
    </location>
</feature>
<protein>
    <submittedName>
        <fullName evidence="11">ABC transporter: Multidrug resistance-associated protein, ATP binding protein</fullName>
    </submittedName>
</protein>
<dbReference type="InterPro" id="IPR036640">
    <property type="entry name" value="ABC1_TM_sf"/>
</dbReference>
<dbReference type="OrthoDB" id="6500128at2759"/>
<dbReference type="InterPro" id="IPR050173">
    <property type="entry name" value="ABC_transporter_C-like"/>
</dbReference>
<dbReference type="Proteomes" id="UP000324800">
    <property type="component" value="Unassembled WGS sequence"/>
</dbReference>
<feature type="domain" description="ABC transmembrane type-1" evidence="10">
    <location>
        <begin position="1"/>
        <end position="145"/>
    </location>
</feature>
<dbReference type="FunFam" id="3.40.50.300:FF:000604">
    <property type="entry name" value="ABC transporter B family member 28"/>
    <property type="match status" value="1"/>
</dbReference>
<dbReference type="InterPro" id="IPR027417">
    <property type="entry name" value="P-loop_NTPase"/>
</dbReference>
<keyword evidence="5" id="KW-0067">ATP-binding</keyword>
<dbReference type="SMART" id="SM00382">
    <property type="entry name" value="AAA"/>
    <property type="match status" value="1"/>
</dbReference>
<dbReference type="GO" id="GO:0016887">
    <property type="term" value="F:ATP hydrolysis activity"/>
    <property type="evidence" value="ECO:0007669"/>
    <property type="project" value="InterPro"/>
</dbReference>
<gene>
    <name evidence="11" type="ORF">EZS28_027971</name>
</gene>
<keyword evidence="4" id="KW-0547">Nucleotide-binding</keyword>
<evidence type="ECO:0000256" key="4">
    <source>
        <dbReference type="ARBA" id="ARBA00022741"/>
    </source>
</evidence>
<comment type="caution">
    <text evidence="11">The sequence shown here is derived from an EMBL/GenBank/DDBJ whole genome shotgun (WGS) entry which is preliminary data.</text>
</comment>
<keyword evidence="3 8" id="KW-0812">Transmembrane</keyword>
<feature type="domain" description="ABC transporter" evidence="9">
    <location>
        <begin position="240"/>
        <end position="490"/>
    </location>
</feature>
<organism evidence="11 12">
    <name type="scientific">Streblomastix strix</name>
    <dbReference type="NCBI Taxonomy" id="222440"/>
    <lineage>
        <taxon>Eukaryota</taxon>
        <taxon>Metamonada</taxon>
        <taxon>Preaxostyla</taxon>
        <taxon>Oxymonadida</taxon>
        <taxon>Streblomastigidae</taxon>
        <taxon>Streblomastix</taxon>
    </lineage>
</organism>
<keyword evidence="2" id="KW-0813">Transport</keyword>
<feature type="transmembrane region" description="Helical" evidence="8">
    <location>
        <begin position="150"/>
        <end position="170"/>
    </location>
</feature>
<dbReference type="EMBL" id="SNRW01010473">
    <property type="protein sequence ID" value="KAA6376501.1"/>
    <property type="molecule type" value="Genomic_DNA"/>
</dbReference>
<feature type="non-terminal residue" evidence="11">
    <location>
        <position position="1"/>
    </location>
</feature>
<dbReference type="Pfam" id="PF00664">
    <property type="entry name" value="ABC_membrane"/>
    <property type="match status" value="1"/>
</dbReference>
<evidence type="ECO:0000256" key="1">
    <source>
        <dbReference type="ARBA" id="ARBA00004141"/>
    </source>
</evidence>
<keyword evidence="7 8" id="KW-0472">Membrane</keyword>
<evidence type="ECO:0000313" key="12">
    <source>
        <dbReference type="Proteomes" id="UP000324800"/>
    </source>
</evidence>
<dbReference type="PANTHER" id="PTHR24223">
    <property type="entry name" value="ATP-BINDING CASSETTE SUB-FAMILY C"/>
    <property type="match status" value="1"/>
</dbReference>
<evidence type="ECO:0000256" key="7">
    <source>
        <dbReference type="ARBA" id="ARBA00023136"/>
    </source>
</evidence>
<evidence type="ECO:0000256" key="5">
    <source>
        <dbReference type="ARBA" id="ARBA00022840"/>
    </source>
</evidence>
<accession>A0A5J4V346</accession>
<dbReference type="Pfam" id="PF00005">
    <property type="entry name" value="ABC_tran"/>
    <property type="match status" value="1"/>
</dbReference>
<proteinExistence type="predicted"/>
<dbReference type="Gene3D" id="3.40.50.300">
    <property type="entry name" value="P-loop containing nucleotide triphosphate hydrolases"/>
    <property type="match status" value="1"/>
</dbReference>
<dbReference type="PROSITE" id="PS00211">
    <property type="entry name" value="ABC_TRANSPORTER_1"/>
    <property type="match status" value="1"/>
</dbReference>
<dbReference type="InterPro" id="IPR003593">
    <property type="entry name" value="AAA+_ATPase"/>
</dbReference>
<feature type="transmembrane region" description="Helical" evidence="8">
    <location>
        <begin position="6"/>
        <end position="23"/>
    </location>
</feature>
<evidence type="ECO:0000256" key="8">
    <source>
        <dbReference type="SAM" id="Phobius"/>
    </source>
</evidence>